<dbReference type="RefSeq" id="WP_052407182.1">
    <property type="nucleotide sequence ID" value="NZ_JOEF01000005.1"/>
</dbReference>
<reference evidence="1 2" key="1">
    <citation type="submission" date="2016-10" db="EMBL/GenBank/DDBJ databases">
        <authorList>
            <person name="de Groot N.N."/>
        </authorList>
    </citation>
    <scope>NUCLEOTIDE SEQUENCE [LARGE SCALE GENOMIC DNA]</scope>
    <source>
        <strain evidence="1 2">DSM 44149</strain>
    </source>
</reference>
<dbReference type="InterPro" id="IPR054058">
    <property type="entry name" value="HTH_67"/>
</dbReference>
<keyword evidence="2" id="KW-1185">Reference proteome</keyword>
<dbReference type="NCBIfam" id="NF047719">
    <property type="entry name" value="SCO6745_fam_HTH"/>
    <property type="match status" value="1"/>
</dbReference>
<dbReference type="eggNOG" id="COG1846">
    <property type="taxonomic scope" value="Bacteria"/>
</dbReference>
<dbReference type="OrthoDB" id="157052at2"/>
<sequence>MLSIGSVEERRAAARRLWSLFENYHVLTYFTPESRAAADGLGCKGGWMGYFAQRAAPFGEAGPELVISTFYNFPPGMVHRALPDAWELADAETFLATRLTGVDGALRHLLGEEALSGPEIAELAELGRAAAAATPITGRPLAAANAALPWPEQPHLALWHATTILRESRGDGHIATLVAAGLDPCEALVLYAADHGMTDEAMLGFRRWPEQEWQAAVDRLTERGLIADRALTAAGGQLRAWCEERTDDGAILPWLAIGEEATRRFAELMLPIARTLSATNEAFRNNPMALHLVT</sequence>
<accession>A0A1G9XN20</accession>
<protein>
    <recommendedName>
        <fullName evidence="3">SalK</fullName>
    </recommendedName>
</protein>
<dbReference type="Proteomes" id="UP000183376">
    <property type="component" value="Chromosome I"/>
</dbReference>
<dbReference type="Pfam" id="PF21863">
    <property type="entry name" value="HTH_67"/>
    <property type="match status" value="1"/>
</dbReference>
<gene>
    <name evidence="1" type="ORF">SAMN04489726_4308</name>
</gene>
<dbReference type="STRING" id="211114.SAMN04489726_4308"/>
<evidence type="ECO:0000313" key="1">
    <source>
        <dbReference type="EMBL" id="SDM98177.1"/>
    </source>
</evidence>
<evidence type="ECO:0000313" key="2">
    <source>
        <dbReference type="Proteomes" id="UP000183376"/>
    </source>
</evidence>
<name>A0A1G9XN20_ALLAB</name>
<organism evidence="1 2">
    <name type="scientific">Allokutzneria albata</name>
    <name type="common">Kibdelosporangium albatum</name>
    <dbReference type="NCBI Taxonomy" id="211114"/>
    <lineage>
        <taxon>Bacteria</taxon>
        <taxon>Bacillati</taxon>
        <taxon>Actinomycetota</taxon>
        <taxon>Actinomycetes</taxon>
        <taxon>Pseudonocardiales</taxon>
        <taxon>Pseudonocardiaceae</taxon>
        <taxon>Allokutzneria</taxon>
    </lineage>
</organism>
<proteinExistence type="predicted"/>
<evidence type="ECO:0008006" key="3">
    <source>
        <dbReference type="Google" id="ProtNLM"/>
    </source>
</evidence>
<dbReference type="EMBL" id="LT629701">
    <property type="protein sequence ID" value="SDM98177.1"/>
    <property type="molecule type" value="Genomic_DNA"/>
</dbReference>
<dbReference type="AlphaFoldDB" id="A0A1G9XN20"/>